<feature type="region of interest" description="Disordered" evidence="1">
    <location>
        <begin position="1"/>
        <end position="73"/>
    </location>
</feature>
<sequence length="137" mass="14902">MMQMDQNRANDVILDAPDPKLARNKNHQDAARIRLRQASSVTRAPERLCSEEAERGRASKPMKSGKKQIQPSQHKAAIAKAFALFNGDTTGSQRSLGQRMGAGRGQTHCVAGCANRRARSWGLFSAFSAALKSPQAL</sequence>
<dbReference type="EMBL" id="KZ668048">
    <property type="protein sequence ID" value="PPR89122.1"/>
    <property type="molecule type" value="Genomic_DNA"/>
</dbReference>
<reference evidence="2 3" key="1">
    <citation type="submission" date="2015-01" db="EMBL/GenBank/DDBJ databases">
        <title>Genome of allotetraploid Gossypium barbadense reveals genomic plasticity and fiber elongation in cotton evolution.</title>
        <authorList>
            <person name="Chen X."/>
            <person name="Liu X."/>
            <person name="Zhao B."/>
            <person name="Zheng H."/>
            <person name="Hu Y."/>
            <person name="Lu G."/>
            <person name="Yang C."/>
            <person name="Chen J."/>
            <person name="Shan C."/>
            <person name="Zhang L."/>
            <person name="Zhou Y."/>
            <person name="Wang L."/>
            <person name="Guo W."/>
            <person name="Bai Y."/>
            <person name="Ruan J."/>
            <person name="Shangguan X."/>
            <person name="Mao Y."/>
            <person name="Jiang J."/>
            <person name="Zhu Y."/>
            <person name="Lei J."/>
            <person name="Kang H."/>
            <person name="Chen S."/>
            <person name="He X."/>
            <person name="Wang R."/>
            <person name="Wang Y."/>
            <person name="Chen J."/>
            <person name="Wang L."/>
            <person name="Yu S."/>
            <person name="Wang B."/>
            <person name="Wei J."/>
            <person name="Song S."/>
            <person name="Lu X."/>
            <person name="Gao Z."/>
            <person name="Gu W."/>
            <person name="Deng X."/>
            <person name="Ma D."/>
            <person name="Wang S."/>
            <person name="Liang W."/>
            <person name="Fang L."/>
            <person name="Cai C."/>
            <person name="Zhu X."/>
            <person name="Zhou B."/>
            <person name="Zhang Y."/>
            <person name="Chen Z."/>
            <person name="Xu S."/>
            <person name="Zhu R."/>
            <person name="Wang S."/>
            <person name="Zhang T."/>
            <person name="Zhao G."/>
        </authorList>
    </citation>
    <scope>NUCLEOTIDE SEQUENCE [LARGE SCALE GENOMIC DNA]</scope>
    <source>
        <strain evidence="3">cv. Xinhai21</strain>
        <tissue evidence="2">Leaf</tissue>
    </source>
</reference>
<evidence type="ECO:0000256" key="1">
    <source>
        <dbReference type="SAM" id="MobiDB-lite"/>
    </source>
</evidence>
<proteinExistence type="predicted"/>
<protein>
    <submittedName>
        <fullName evidence="2">Uncharacterized protein</fullName>
    </submittedName>
</protein>
<feature type="compositionally biased region" description="Basic and acidic residues" evidence="1">
    <location>
        <begin position="17"/>
        <end position="32"/>
    </location>
</feature>
<dbReference type="Proteomes" id="UP000239757">
    <property type="component" value="Unassembled WGS sequence"/>
</dbReference>
<gene>
    <name evidence="2" type="ORF">GOBAR_AA31566</name>
</gene>
<dbReference type="AlphaFoldDB" id="A0A2P5WDG8"/>
<feature type="compositionally biased region" description="Basic and acidic residues" evidence="1">
    <location>
        <begin position="44"/>
        <end position="57"/>
    </location>
</feature>
<name>A0A2P5WDG8_GOSBA</name>
<evidence type="ECO:0000313" key="2">
    <source>
        <dbReference type="EMBL" id="PPR89122.1"/>
    </source>
</evidence>
<evidence type="ECO:0000313" key="3">
    <source>
        <dbReference type="Proteomes" id="UP000239757"/>
    </source>
</evidence>
<organism evidence="2 3">
    <name type="scientific">Gossypium barbadense</name>
    <name type="common">Sea Island cotton</name>
    <name type="synonym">Hibiscus barbadensis</name>
    <dbReference type="NCBI Taxonomy" id="3634"/>
    <lineage>
        <taxon>Eukaryota</taxon>
        <taxon>Viridiplantae</taxon>
        <taxon>Streptophyta</taxon>
        <taxon>Embryophyta</taxon>
        <taxon>Tracheophyta</taxon>
        <taxon>Spermatophyta</taxon>
        <taxon>Magnoliopsida</taxon>
        <taxon>eudicotyledons</taxon>
        <taxon>Gunneridae</taxon>
        <taxon>Pentapetalae</taxon>
        <taxon>rosids</taxon>
        <taxon>malvids</taxon>
        <taxon>Malvales</taxon>
        <taxon>Malvaceae</taxon>
        <taxon>Malvoideae</taxon>
        <taxon>Gossypium</taxon>
    </lineage>
</organism>
<accession>A0A2P5WDG8</accession>